<dbReference type="RefSeq" id="XP_040173612.1">
    <property type="nucleotide sequence ID" value="XM_040317678.1"/>
</dbReference>
<name>A0A182IAM0_ANOAR</name>
<dbReference type="GeneID" id="120906178"/>
<dbReference type="EnsemblMetazoa" id="AARA010632-RA">
    <property type="protein sequence ID" value="AARA010632-PA"/>
    <property type="gene ID" value="AARA010632"/>
</dbReference>
<dbReference type="VEuPathDB" id="VectorBase:AARA21_000040"/>
<accession>A0A182IAM0</accession>
<dbReference type="RefSeq" id="XP_040173611.1">
    <property type="nucleotide sequence ID" value="XM_040317677.1"/>
</dbReference>
<evidence type="ECO:0000313" key="2">
    <source>
        <dbReference type="Proteomes" id="UP000075840"/>
    </source>
</evidence>
<protein>
    <submittedName>
        <fullName evidence="1">Uncharacterized protein</fullName>
    </submittedName>
</protein>
<dbReference type="KEGG" id="aara:120906178"/>
<dbReference type="EMBL" id="APCN01001274">
    <property type="status" value="NOT_ANNOTATED_CDS"/>
    <property type="molecule type" value="Genomic_DNA"/>
</dbReference>
<dbReference type="AlphaFoldDB" id="A0A182IAM0"/>
<keyword evidence="2" id="KW-1185">Reference proteome</keyword>
<dbReference type="EMBL" id="APCN01001273">
    <property type="status" value="NOT_ANNOTATED_CDS"/>
    <property type="molecule type" value="Genomic_DNA"/>
</dbReference>
<proteinExistence type="predicted"/>
<dbReference type="VEuPathDB" id="VectorBase:AARA010632"/>
<evidence type="ECO:0000313" key="1">
    <source>
        <dbReference type="EnsemblMetazoa" id="AARA010632-PA"/>
    </source>
</evidence>
<reference evidence="1" key="1">
    <citation type="submission" date="2022-08" db="UniProtKB">
        <authorList>
            <consortium name="EnsemblMetazoa"/>
        </authorList>
    </citation>
    <scope>IDENTIFICATION</scope>
    <source>
        <strain evidence="1">Dongola</strain>
    </source>
</reference>
<organism evidence="1 2">
    <name type="scientific">Anopheles arabiensis</name>
    <name type="common">Mosquito</name>
    <dbReference type="NCBI Taxonomy" id="7173"/>
    <lineage>
        <taxon>Eukaryota</taxon>
        <taxon>Metazoa</taxon>
        <taxon>Ecdysozoa</taxon>
        <taxon>Arthropoda</taxon>
        <taxon>Hexapoda</taxon>
        <taxon>Insecta</taxon>
        <taxon>Pterygota</taxon>
        <taxon>Neoptera</taxon>
        <taxon>Endopterygota</taxon>
        <taxon>Diptera</taxon>
        <taxon>Nematocera</taxon>
        <taxon>Culicoidea</taxon>
        <taxon>Culicidae</taxon>
        <taxon>Anophelinae</taxon>
        <taxon>Anopheles</taxon>
    </lineage>
</organism>
<sequence length="147" mass="15213">MERTELLLAEMTEGSSSSTVQAASAAYTAKLIGRAESEVPMVSMDGEAHPNMTLAAVGLGALVALIILLTLIAFITRRERSAQSKDPAGQGPGTPAPVPTGGTRPKRPDTTPSLAAAKFPPVGPGPAPRCVTFANDFELVDVVVTRM</sequence>
<dbReference type="Proteomes" id="UP000075840">
    <property type="component" value="Unassembled WGS sequence"/>
</dbReference>